<comment type="caution">
    <text evidence="1">The sequence shown here is derived from an EMBL/GenBank/DDBJ whole genome shotgun (WGS) entry which is preliminary data.</text>
</comment>
<dbReference type="EMBL" id="LLXX01000221">
    <property type="protein sequence ID" value="KRQ93373.1"/>
    <property type="molecule type" value="Genomic_DNA"/>
</dbReference>
<organism evidence="1 2">
    <name type="scientific">Bradyrhizobium valentinum</name>
    <dbReference type="NCBI Taxonomy" id="1518501"/>
    <lineage>
        <taxon>Bacteria</taxon>
        <taxon>Pseudomonadati</taxon>
        <taxon>Pseudomonadota</taxon>
        <taxon>Alphaproteobacteria</taxon>
        <taxon>Hyphomicrobiales</taxon>
        <taxon>Nitrobacteraceae</taxon>
        <taxon>Bradyrhizobium</taxon>
    </lineage>
</organism>
<reference evidence="1 2" key="1">
    <citation type="submission" date="2014-03" db="EMBL/GenBank/DDBJ databases">
        <title>Bradyrhizobium valentinum sp. nov., isolated from effective nodules of Lupinus mariae-josephae, a lupine endemic of basic-lime soils in Eastern Spain.</title>
        <authorList>
            <person name="Duran D."/>
            <person name="Rey L."/>
            <person name="Navarro A."/>
            <person name="Busquets A."/>
            <person name="Imperial J."/>
            <person name="Ruiz-Argueso T."/>
        </authorList>
    </citation>
    <scope>NUCLEOTIDE SEQUENCE [LARGE SCALE GENOMIC DNA]</scope>
    <source>
        <strain evidence="1 2">LmjM3</strain>
    </source>
</reference>
<evidence type="ECO:0000313" key="1">
    <source>
        <dbReference type="EMBL" id="KRQ93373.1"/>
    </source>
</evidence>
<proteinExistence type="predicted"/>
<gene>
    <name evidence="1" type="ORF">CP49_19510</name>
</gene>
<evidence type="ECO:0000313" key="2">
    <source>
        <dbReference type="Proteomes" id="UP000051913"/>
    </source>
</evidence>
<dbReference type="Proteomes" id="UP000051913">
    <property type="component" value="Unassembled WGS sequence"/>
</dbReference>
<keyword evidence="2" id="KW-1185">Reference proteome</keyword>
<name>A0A0R3KFH6_9BRAD</name>
<accession>A0A0R3KFH6</accession>
<dbReference type="AlphaFoldDB" id="A0A0R3KFH6"/>
<sequence length="73" mass="8335">MGVVMIKCPETGRAIPTGMKADRERFSCSPVFFARTFCLICEASHEWFAREAWVHEPAEKRLRPRVTLALQPA</sequence>
<protein>
    <submittedName>
        <fullName evidence="1">Uncharacterized protein</fullName>
    </submittedName>
</protein>